<dbReference type="OrthoDB" id="3505248at2759"/>
<dbReference type="EMBL" id="KZ613939">
    <property type="protein sequence ID" value="PMD46594.1"/>
    <property type="molecule type" value="Genomic_DNA"/>
</dbReference>
<keyword evidence="2" id="KW-1185">Reference proteome</keyword>
<evidence type="ECO:0000313" key="2">
    <source>
        <dbReference type="Proteomes" id="UP000235786"/>
    </source>
</evidence>
<proteinExistence type="predicted"/>
<evidence type="ECO:0000313" key="1">
    <source>
        <dbReference type="EMBL" id="PMD46594.1"/>
    </source>
</evidence>
<organism evidence="1 2">
    <name type="scientific">Hyaloscypha variabilis (strain UAMH 11265 / GT02V1 / F)</name>
    <name type="common">Meliniomyces variabilis</name>
    <dbReference type="NCBI Taxonomy" id="1149755"/>
    <lineage>
        <taxon>Eukaryota</taxon>
        <taxon>Fungi</taxon>
        <taxon>Dikarya</taxon>
        <taxon>Ascomycota</taxon>
        <taxon>Pezizomycotina</taxon>
        <taxon>Leotiomycetes</taxon>
        <taxon>Helotiales</taxon>
        <taxon>Hyaloscyphaceae</taxon>
        <taxon>Hyaloscypha</taxon>
        <taxon>Hyaloscypha variabilis</taxon>
    </lineage>
</organism>
<name>A0A2J6S749_HYAVF</name>
<sequence length="511" mass="59401">MASPTSFTEETGLPNLFTTEIIDFHPLYTTDPYAFNWKLQDAKKEYPDLEPSVALNTYVREYETKGIFFTDETGERGIYCDGKEIRYSIMKGHNGGRGLVEMYAKTREGRRGDDRKYVCRRYPLTLRQINRPKREEIAELVRHPSERGWNLPVGHARHFNSFPTEIQRLIFGFALTVQSPYFVQPEFQHAICGSLGPAQIDDLDGLYTEIRRIYRKPIDASFLRTSRAMWEVGKEILYGGNELFFSMNNPGCLSSPPSLMPRGGVYRPSATKPEKWEDWKEQVDEIISQIENQVPLRRLTGWAYYDPFLRFLYTIGPKNARLLKWLKFDGKIKLHLCSIEDHAVGEHCDDDLVWSLRLYIPFIKKFCTAVERLTLYVVEDGRSVSNIHFYPADHPLTYQEALLSLLCNEMREIETLKDIVIRPGGWRPEENDMDLEFVAPAVHWFKERTRKRVYDAVEEMRLRSEAEETAKTVKLACGFCGEDHVWAECYNLCSVCGEFGHFRGTCPMRKL</sequence>
<protein>
    <recommendedName>
        <fullName evidence="3">CCHC-type domain-containing protein</fullName>
    </recommendedName>
</protein>
<reference evidence="1 2" key="1">
    <citation type="submission" date="2016-04" db="EMBL/GenBank/DDBJ databases">
        <title>A degradative enzymes factory behind the ericoid mycorrhizal symbiosis.</title>
        <authorList>
            <consortium name="DOE Joint Genome Institute"/>
            <person name="Martino E."/>
            <person name="Morin E."/>
            <person name="Grelet G."/>
            <person name="Kuo A."/>
            <person name="Kohler A."/>
            <person name="Daghino S."/>
            <person name="Barry K."/>
            <person name="Choi C."/>
            <person name="Cichocki N."/>
            <person name="Clum A."/>
            <person name="Copeland A."/>
            <person name="Hainaut M."/>
            <person name="Haridas S."/>
            <person name="Labutti K."/>
            <person name="Lindquist E."/>
            <person name="Lipzen A."/>
            <person name="Khouja H.-R."/>
            <person name="Murat C."/>
            <person name="Ohm R."/>
            <person name="Olson A."/>
            <person name="Spatafora J."/>
            <person name="Veneault-Fourrey C."/>
            <person name="Henrissat B."/>
            <person name="Grigoriev I."/>
            <person name="Martin F."/>
            <person name="Perotto S."/>
        </authorList>
    </citation>
    <scope>NUCLEOTIDE SEQUENCE [LARGE SCALE GENOMIC DNA]</scope>
    <source>
        <strain evidence="1 2">F</strain>
    </source>
</reference>
<dbReference type="Proteomes" id="UP000235786">
    <property type="component" value="Unassembled WGS sequence"/>
</dbReference>
<evidence type="ECO:0008006" key="3">
    <source>
        <dbReference type="Google" id="ProtNLM"/>
    </source>
</evidence>
<dbReference type="AlphaFoldDB" id="A0A2J6S749"/>
<accession>A0A2J6S749</accession>
<gene>
    <name evidence="1" type="ORF">L207DRAFT_629116</name>
</gene>